<dbReference type="InterPro" id="IPR036388">
    <property type="entry name" value="WH-like_DNA-bd_sf"/>
</dbReference>
<evidence type="ECO:0000313" key="7">
    <source>
        <dbReference type="EMBL" id="SFS79762.1"/>
    </source>
</evidence>
<dbReference type="EMBL" id="FPAI01000010">
    <property type="protein sequence ID" value="SFS79762.1"/>
    <property type="molecule type" value="Genomic_DNA"/>
</dbReference>
<sequence>MNIEKIKYFIDLVECKNFTETAKKNFVSQTTISQQIASIEKAFDLKLIDRKHMPIEPTSAGWTFYREALVIWKQYNRMQKTMLDFKRNQPQLLSVAYTTMTDIQSLLPHMPKVNEKHPNMRLDLTKVTLKDMTAYLEKGLYDLAIAVDSAFVGNDQIVTQTLYSGRYCAVVNRKHPLFNHETISKEELYKHPLIMLHSNTIGNTYHLMIEHAIEDGYEPNIVRTVEDVETELFHILTDQVIGFFPDNYQLNHSNDELRLIPLKDSKHTFKIVIGYLKGNDNPALTSFMNGMPDWFSQ</sequence>
<dbReference type="Gene3D" id="1.10.10.10">
    <property type="entry name" value="Winged helix-like DNA-binding domain superfamily/Winged helix DNA-binding domain"/>
    <property type="match status" value="1"/>
</dbReference>
<proteinExistence type="inferred from homology"/>
<reference evidence="6 9" key="2">
    <citation type="submission" date="2019-07" db="EMBL/GenBank/DDBJ databases">
        <title>Whole genome shotgun sequence of Halolactibacillus miurensis NBRC 100873.</title>
        <authorList>
            <person name="Hosoyama A."/>
            <person name="Uohara A."/>
            <person name="Ohji S."/>
            <person name="Ichikawa N."/>
        </authorList>
    </citation>
    <scope>NUCLEOTIDE SEQUENCE [LARGE SCALE GENOMIC DNA]</scope>
    <source>
        <strain evidence="6 9">NBRC 100873</strain>
    </source>
</reference>
<dbReference type="Proteomes" id="UP000321773">
    <property type="component" value="Unassembled WGS sequence"/>
</dbReference>
<dbReference type="GO" id="GO:0005829">
    <property type="term" value="C:cytosol"/>
    <property type="evidence" value="ECO:0007669"/>
    <property type="project" value="TreeGrafter"/>
</dbReference>
<keyword evidence="9" id="KW-1185">Reference proteome</keyword>
<dbReference type="Gene3D" id="3.40.190.290">
    <property type="match status" value="1"/>
</dbReference>
<dbReference type="OrthoDB" id="9803735at2"/>
<dbReference type="STRING" id="306541.SAMN05421668_11053"/>
<feature type="domain" description="HTH lysR-type" evidence="5">
    <location>
        <begin position="1"/>
        <end position="58"/>
    </location>
</feature>
<dbReference type="GO" id="GO:0003677">
    <property type="term" value="F:DNA binding"/>
    <property type="evidence" value="ECO:0007669"/>
    <property type="project" value="UniProtKB-KW"/>
</dbReference>
<evidence type="ECO:0000313" key="9">
    <source>
        <dbReference type="Proteomes" id="UP000321773"/>
    </source>
</evidence>
<dbReference type="InterPro" id="IPR050950">
    <property type="entry name" value="HTH-type_LysR_regulators"/>
</dbReference>
<gene>
    <name evidence="6" type="ORF">HMI01_11860</name>
    <name evidence="7" type="ORF">SAMN05421668_11053</name>
</gene>
<dbReference type="GO" id="GO:0003700">
    <property type="term" value="F:DNA-binding transcription factor activity"/>
    <property type="evidence" value="ECO:0007669"/>
    <property type="project" value="InterPro"/>
</dbReference>
<comment type="similarity">
    <text evidence="1">Belongs to the LysR transcriptional regulatory family.</text>
</comment>
<dbReference type="SUPFAM" id="SSF53850">
    <property type="entry name" value="Periplasmic binding protein-like II"/>
    <property type="match status" value="1"/>
</dbReference>
<protein>
    <submittedName>
        <fullName evidence="7">DNA-binding transcriptional regulator, LysR family</fullName>
    </submittedName>
    <submittedName>
        <fullName evidence="6">LysR family transcriptional regulator</fullName>
    </submittedName>
</protein>
<dbReference type="PANTHER" id="PTHR30419">
    <property type="entry name" value="HTH-TYPE TRANSCRIPTIONAL REGULATOR YBHD"/>
    <property type="match status" value="1"/>
</dbReference>
<dbReference type="Pfam" id="PF03466">
    <property type="entry name" value="LysR_substrate"/>
    <property type="match status" value="1"/>
</dbReference>
<evidence type="ECO:0000313" key="6">
    <source>
        <dbReference type="EMBL" id="GEM04198.1"/>
    </source>
</evidence>
<dbReference type="Pfam" id="PF00126">
    <property type="entry name" value="HTH_1"/>
    <property type="match status" value="1"/>
</dbReference>
<keyword evidence="2" id="KW-0805">Transcription regulation</keyword>
<accession>A0A1I6SS22</accession>
<dbReference type="RefSeq" id="WP_089854194.1">
    <property type="nucleotide sequence ID" value="NZ_BJWJ01000009.1"/>
</dbReference>
<dbReference type="PROSITE" id="PS50931">
    <property type="entry name" value="HTH_LYSR"/>
    <property type="match status" value="1"/>
</dbReference>
<dbReference type="InterPro" id="IPR005119">
    <property type="entry name" value="LysR_subst-bd"/>
</dbReference>
<keyword evidence="4" id="KW-0804">Transcription</keyword>
<dbReference type="InterPro" id="IPR036390">
    <property type="entry name" value="WH_DNA-bd_sf"/>
</dbReference>
<dbReference type="SUPFAM" id="SSF46785">
    <property type="entry name" value="Winged helix' DNA-binding domain"/>
    <property type="match status" value="1"/>
</dbReference>
<evidence type="ECO:0000256" key="1">
    <source>
        <dbReference type="ARBA" id="ARBA00009437"/>
    </source>
</evidence>
<evidence type="ECO:0000313" key="8">
    <source>
        <dbReference type="Proteomes" id="UP000199139"/>
    </source>
</evidence>
<keyword evidence="3 7" id="KW-0238">DNA-binding</keyword>
<dbReference type="EMBL" id="BJWJ01000009">
    <property type="protein sequence ID" value="GEM04198.1"/>
    <property type="molecule type" value="Genomic_DNA"/>
</dbReference>
<evidence type="ECO:0000256" key="2">
    <source>
        <dbReference type="ARBA" id="ARBA00023015"/>
    </source>
</evidence>
<dbReference type="InterPro" id="IPR000847">
    <property type="entry name" value="LysR_HTH_N"/>
</dbReference>
<evidence type="ECO:0000259" key="5">
    <source>
        <dbReference type="PROSITE" id="PS50931"/>
    </source>
</evidence>
<organism evidence="7 8">
    <name type="scientific">Halolactibacillus miurensis</name>
    <dbReference type="NCBI Taxonomy" id="306541"/>
    <lineage>
        <taxon>Bacteria</taxon>
        <taxon>Bacillati</taxon>
        <taxon>Bacillota</taxon>
        <taxon>Bacilli</taxon>
        <taxon>Bacillales</taxon>
        <taxon>Bacillaceae</taxon>
        <taxon>Halolactibacillus</taxon>
    </lineage>
</organism>
<name>A0A1I6SS22_9BACI</name>
<evidence type="ECO:0000256" key="4">
    <source>
        <dbReference type="ARBA" id="ARBA00023163"/>
    </source>
</evidence>
<evidence type="ECO:0000256" key="3">
    <source>
        <dbReference type="ARBA" id="ARBA00023125"/>
    </source>
</evidence>
<dbReference type="AlphaFoldDB" id="A0A1I6SS22"/>
<reference evidence="7 8" key="1">
    <citation type="submission" date="2016-10" db="EMBL/GenBank/DDBJ databases">
        <authorList>
            <person name="de Groot N.N."/>
        </authorList>
    </citation>
    <scope>NUCLEOTIDE SEQUENCE [LARGE SCALE GENOMIC DNA]</scope>
    <source>
        <strain evidence="7 8">DSM 17074</strain>
    </source>
</reference>
<dbReference type="Proteomes" id="UP000199139">
    <property type="component" value="Unassembled WGS sequence"/>
</dbReference>
<dbReference type="CDD" id="cd05466">
    <property type="entry name" value="PBP2_LTTR_substrate"/>
    <property type="match status" value="1"/>
</dbReference>